<protein>
    <submittedName>
        <fullName evidence="1">Uncharacterized protein</fullName>
    </submittedName>
</protein>
<evidence type="ECO:0000313" key="2">
    <source>
        <dbReference type="Proteomes" id="UP001595872"/>
    </source>
</evidence>
<keyword evidence="2" id="KW-1185">Reference proteome</keyword>
<organism evidence="1 2">
    <name type="scientific">Actinomadura gamaensis</name>
    <dbReference type="NCBI Taxonomy" id="1763541"/>
    <lineage>
        <taxon>Bacteria</taxon>
        <taxon>Bacillati</taxon>
        <taxon>Actinomycetota</taxon>
        <taxon>Actinomycetes</taxon>
        <taxon>Streptosporangiales</taxon>
        <taxon>Thermomonosporaceae</taxon>
        <taxon>Actinomadura</taxon>
    </lineage>
</organism>
<sequence length="88" mass="10209">MTVTSWLWHDRTFVWDEITDVYVKETPRRGGKNHHLRGRLRSGKSFFMPGLTGDDLTTTRQDPVGALYEIRDDLLRRVREHQASTPAG</sequence>
<accession>A0ABV9UA36</accession>
<dbReference type="Proteomes" id="UP001595872">
    <property type="component" value="Unassembled WGS sequence"/>
</dbReference>
<name>A0ABV9UA36_9ACTN</name>
<proteinExistence type="predicted"/>
<dbReference type="RefSeq" id="WP_378264341.1">
    <property type="nucleotide sequence ID" value="NZ_JBHSIT010000017.1"/>
</dbReference>
<reference evidence="2" key="1">
    <citation type="journal article" date="2019" name="Int. J. Syst. Evol. Microbiol.">
        <title>The Global Catalogue of Microorganisms (GCM) 10K type strain sequencing project: providing services to taxonomists for standard genome sequencing and annotation.</title>
        <authorList>
            <consortium name="The Broad Institute Genomics Platform"/>
            <consortium name="The Broad Institute Genome Sequencing Center for Infectious Disease"/>
            <person name="Wu L."/>
            <person name="Ma J."/>
        </authorList>
    </citation>
    <scope>NUCLEOTIDE SEQUENCE [LARGE SCALE GENOMIC DNA]</scope>
    <source>
        <strain evidence="2">KLKA75</strain>
    </source>
</reference>
<dbReference type="EMBL" id="JBHSIT010000017">
    <property type="protein sequence ID" value="MFC4913428.1"/>
    <property type="molecule type" value="Genomic_DNA"/>
</dbReference>
<evidence type="ECO:0000313" key="1">
    <source>
        <dbReference type="EMBL" id="MFC4913428.1"/>
    </source>
</evidence>
<gene>
    <name evidence="1" type="ORF">ACFPCY_39445</name>
</gene>
<comment type="caution">
    <text evidence="1">The sequence shown here is derived from an EMBL/GenBank/DDBJ whole genome shotgun (WGS) entry which is preliminary data.</text>
</comment>